<reference evidence="2 3" key="1">
    <citation type="submission" date="2023-07" db="EMBL/GenBank/DDBJ databases">
        <title>Sorghum-associated microbial communities from plants grown in Nebraska, USA.</title>
        <authorList>
            <person name="Schachtman D."/>
        </authorList>
    </citation>
    <scope>NUCLEOTIDE SEQUENCE [LARGE SCALE GENOMIC DNA]</scope>
    <source>
        <strain evidence="2 3">DS1730</strain>
    </source>
</reference>
<dbReference type="Proteomes" id="UP001184614">
    <property type="component" value="Unassembled WGS sequence"/>
</dbReference>
<organism evidence="2 3">
    <name type="scientific">Brucella pseudogrignonensis</name>
    <dbReference type="NCBI Taxonomy" id="419475"/>
    <lineage>
        <taxon>Bacteria</taxon>
        <taxon>Pseudomonadati</taxon>
        <taxon>Pseudomonadota</taxon>
        <taxon>Alphaproteobacteria</taxon>
        <taxon>Hyphomicrobiales</taxon>
        <taxon>Brucellaceae</taxon>
        <taxon>Brucella/Ochrobactrum group</taxon>
        <taxon>Brucella</taxon>
    </lineage>
</organism>
<name>A0ABU1M5F7_9HYPH</name>
<protein>
    <submittedName>
        <fullName evidence="2">Uncharacterized protein</fullName>
    </submittedName>
</protein>
<evidence type="ECO:0000313" key="2">
    <source>
        <dbReference type="EMBL" id="MDR6431269.1"/>
    </source>
</evidence>
<evidence type="ECO:0000313" key="3">
    <source>
        <dbReference type="Proteomes" id="UP001184614"/>
    </source>
</evidence>
<keyword evidence="1" id="KW-1133">Transmembrane helix</keyword>
<comment type="caution">
    <text evidence="2">The sequence shown here is derived from an EMBL/GenBank/DDBJ whole genome shotgun (WGS) entry which is preliminary data.</text>
</comment>
<keyword evidence="3" id="KW-1185">Reference proteome</keyword>
<dbReference type="RefSeq" id="WP_310010467.1">
    <property type="nucleotide sequence ID" value="NZ_JAVDQT010000001.1"/>
</dbReference>
<feature type="transmembrane region" description="Helical" evidence="1">
    <location>
        <begin position="163"/>
        <end position="181"/>
    </location>
</feature>
<keyword evidence="1" id="KW-0812">Transmembrane</keyword>
<proteinExistence type="predicted"/>
<keyword evidence="1" id="KW-0472">Membrane</keyword>
<evidence type="ECO:0000256" key="1">
    <source>
        <dbReference type="SAM" id="Phobius"/>
    </source>
</evidence>
<feature type="transmembrane region" description="Helical" evidence="1">
    <location>
        <begin position="6"/>
        <end position="29"/>
    </location>
</feature>
<dbReference type="EMBL" id="JAVDQT010000001">
    <property type="protein sequence ID" value="MDR6431269.1"/>
    <property type="molecule type" value="Genomic_DNA"/>
</dbReference>
<gene>
    <name evidence="2" type="ORF">J2782_000974</name>
</gene>
<accession>A0ABU1M5F7</accession>
<sequence>MSEINWWLEILKLFPATAVGASVVFIAYLQWKTAHTKVMVDLFDKRLAVYESVLEAITLSNIDEGAGIETKNALLRLYRARSDATFLFGDDLTKIIQEIIDCVSSQRLNERRLNNPNISVEDRHRYAEGAEQAGNLKGRLGRQFQEASIPYLRIDLKQGKISFPLKRAFVAIILFICILLIL</sequence>